<evidence type="ECO:0000313" key="1">
    <source>
        <dbReference type="EMBL" id="PLT56228.1"/>
    </source>
</evidence>
<dbReference type="AlphaFoldDB" id="A0A2N5NJN9"/>
<reference evidence="1 3" key="1">
    <citation type="journal article" date="2017" name="Genome Med.">
        <title>A novel Ruminococcus gnavus clade enriched in inflammatory bowel disease patients.</title>
        <authorList>
            <person name="Hall A.B."/>
            <person name="Yassour M."/>
            <person name="Sauk J."/>
            <person name="Garner A."/>
            <person name="Jiang X."/>
            <person name="Arthur T."/>
            <person name="Lagoudas G.K."/>
            <person name="Vatanen T."/>
            <person name="Fornelos N."/>
            <person name="Wilson R."/>
            <person name="Bertha M."/>
            <person name="Cohen M."/>
            <person name="Garber J."/>
            <person name="Khalili H."/>
            <person name="Gevers D."/>
            <person name="Ananthakrishnan A.N."/>
            <person name="Kugathasan S."/>
            <person name="Lander E.S."/>
            <person name="Blainey P."/>
            <person name="Vlamakis H."/>
            <person name="Xavier R.J."/>
            <person name="Huttenhower C."/>
        </authorList>
    </citation>
    <scope>NUCLEOTIDE SEQUENCE [LARGE SCALE GENOMIC DNA]</scope>
    <source>
        <strain evidence="1 3">RJX1118</strain>
    </source>
</reference>
<dbReference type="Proteomes" id="UP000234849">
    <property type="component" value="Unassembled WGS sequence"/>
</dbReference>
<reference evidence="2 4" key="2">
    <citation type="submission" date="2018-08" db="EMBL/GenBank/DDBJ databases">
        <title>A genome reference for cultivated species of the human gut microbiota.</title>
        <authorList>
            <person name="Zou Y."/>
            <person name="Xue W."/>
            <person name="Luo G."/>
        </authorList>
    </citation>
    <scope>NUCLEOTIDE SEQUENCE [LARGE SCALE GENOMIC DNA]</scope>
    <source>
        <strain evidence="2 4">AF19-16AC</strain>
    </source>
</reference>
<name>A0A2N5NJN9_MEDGN</name>
<organism evidence="1 3">
    <name type="scientific">Mediterraneibacter gnavus</name>
    <name type="common">Ruminococcus gnavus</name>
    <dbReference type="NCBI Taxonomy" id="33038"/>
    <lineage>
        <taxon>Bacteria</taxon>
        <taxon>Bacillati</taxon>
        <taxon>Bacillota</taxon>
        <taxon>Clostridia</taxon>
        <taxon>Lachnospirales</taxon>
        <taxon>Lachnospiraceae</taxon>
        <taxon>Mediterraneibacter</taxon>
    </lineage>
</organism>
<proteinExistence type="predicted"/>
<dbReference type="Proteomes" id="UP000283834">
    <property type="component" value="Unassembled WGS sequence"/>
</dbReference>
<sequence>MQPISVEAFASMVMKNNKGYRKKELVKTLNETLTAKKNGAKCIICGAPIWAAGSAITGSNLCFTCTTGEANDSDDYEIE</sequence>
<evidence type="ECO:0000313" key="4">
    <source>
        <dbReference type="Proteomes" id="UP000283834"/>
    </source>
</evidence>
<dbReference type="RefSeq" id="WP_002570978.1">
    <property type="nucleotide sequence ID" value="NZ_CP111084.1"/>
</dbReference>
<dbReference type="EMBL" id="QRWQ01000016">
    <property type="protein sequence ID" value="RGT36681.1"/>
    <property type="molecule type" value="Genomic_DNA"/>
</dbReference>
<accession>A0A2N5NJN9</accession>
<dbReference type="EMBL" id="NIHM01000006">
    <property type="protein sequence ID" value="PLT56228.1"/>
    <property type="molecule type" value="Genomic_DNA"/>
</dbReference>
<evidence type="ECO:0000313" key="2">
    <source>
        <dbReference type="EMBL" id="RGT36681.1"/>
    </source>
</evidence>
<protein>
    <submittedName>
        <fullName evidence="1">Uncharacterized protein</fullName>
    </submittedName>
</protein>
<dbReference type="GeneID" id="57434724"/>
<gene>
    <name evidence="1" type="ORF">CDL18_06040</name>
    <name evidence="2" type="ORF">DWX36_13685</name>
</gene>
<evidence type="ECO:0000313" key="3">
    <source>
        <dbReference type="Proteomes" id="UP000234849"/>
    </source>
</evidence>
<comment type="caution">
    <text evidence="1">The sequence shown here is derived from an EMBL/GenBank/DDBJ whole genome shotgun (WGS) entry which is preliminary data.</text>
</comment>